<reference evidence="1 2" key="1">
    <citation type="journal article" date="2012" name="Stand. Genomic Sci.">
        <title>Genome sequence of the ocean sediment bacterium Saccharomonospora marina type strain (XMU15(T)).</title>
        <authorList>
            <person name="Klenk H.P."/>
            <person name="Lu M."/>
            <person name="Lucas S."/>
            <person name="Lapidus A."/>
            <person name="Copeland A."/>
            <person name="Pitluck S."/>
            <person name="Goodwin L.A."/>
            <person name="Han C."/>
            <person name="Tapia R."/>
            <person name="Brambilla E.M."/>
            <person name="Potter G."/>
            <person name="Land M."/>
            <person name="Ivanova N."/>
            <person name="Rohde M."/>
            <person name="Goker M."/>
            <person name="Detter J.C."/>
            <person name="Li W.J."/>
            <person name="Kyrpides N.C."/>
            <person name="Woyke T."/>
        </authorList>
    </citation>
    <scope>NUCLEOTIDE SEQUENCE [LARGE SCALE GENOMIC DNA]</scope>
    <source>
        <strain evidence="1 2">XMU15</strain>
    </source>
</reference>
<name>H5X860_9PSEU</name>
<dbReference type="SUPFAM" id="SSF54637">
    <property type="entry name" value="Thioesterase/thiol ester dehydrase-isomerase"/>
    <property type="match status" value="1"/>
</dbReference>
<dbReference type="PANTHER" id="PTHR28152">
    <property type="entry name" value="HYDROXYACYL-THIOESTER DEHYDRATASE TYPE 2, MITOCHONDRIAL"/>
    <property type="match status" value="1"/>
</dbReference>
<organism evidence="1 2">
    <name type="scientific">Saccharomonospora marina XMU15</name>
    <dbReference type="NCBI Taxonomy" id="882083"/>
    <lineage>
        <taxon>Bacteria</taxon>
        <taxon>Bacillati</taxon>
        <taxon>Actinomycetota</taxon>
        <taxon>Actinomycetes</taxon>
        <taxon>Pseudonocardiales</taxon>
        <taxon>Pseudonocardiaceae</taxon>
        <taxon>Saccharomonospora</taxon>
    </lineage>
</organism>
<dbReference type="OrthoDB" id="7183822at2"/>
<dbReference type="eggNOG" id="COG3777">
    <property type="taxonomic scope" value="Bacteria"/>
</dbReference>
<dbReference type="Proteomes" id="UP000004926">
    <property type="component" value="Chromosome"/>
</dbReference>
<dbReference type="InterPro" id="IPR052741">
    <property type="entry name" value="Mitochondrial_HTD2"/>
</dbReference>
<dbReference type="AlphaFoldDB" id="H5X860"/>
<evidence type="ECO:0000313" key="2">
    <source>
        <dbReference type="Proteomes" id="UP000004926"/>
    </source>
</evidence>
<accession>H5X860</accession>
<dbReference type="EMBL" id="CM001439">
    <property type="protein sequence ID" value="EHR53592.1"/>
    <property type="molecule type" value="Genomic_DNA"/>
</dbReference>
<dbReference type="GO" id="GO:0019171">
    <property type="term" value="F:(3R)-hydroxyacyl-[acyl-carrier-protein] dehydratase activity"/>
    <property type="evidence" value="ECO:0007669"/>
    <property type="project" value="TreeGrafter"/>
</dbReference>
<gene>
    <name evidence="1" type="ORF">SacmaDRAFT_5476</name>
</gene>
<protein>
    <recommendedName>
        <fullName evidence="3">N-terminal of MaoC-like dehydratase domain-containing protein</fullName>
    </recommendedName>
</protein>
<evidence type="ECO:0000313" key="1">
    <source>
        <dbReference type="EMBL" id="EHR53592.1"/>
    </source>
</evidence>
<keyword evidence="2" id="KW-1185">Reference proteome</keyword>
<dbReference type="HOGENOM" id="CLU_028690_3_0_11"/>
<dbReference type="PANTHER" id="PTHR28152:SF1">
    <property type="entry name" value="HYDROXYACYL-THIOESTER DEHYDRATASE TYPE 2, MITOCHONDRIAL"/>
    <property type="match status" value="1"/>
</dbReference>
<dbReference type="InterPro" id="IPR029069">
    <property type="entry name" value="HotDog_dom_sf"/>
</dbReference>
<evidence type="ECO:0008006" key="3">
    <source>
        <dbReference type="Google" id="ProtNLM"/>
    </source>
</evidence>
<sequence length="281" mass="31035">MSLRTQLDGWQPEPTVDRDVVSAGPVAALSAVLDQLPAAREGEPLPPLWHWLHFLEWPRQQELGADGHPSAGHFLPPIPNRRRMFAGGRSRVNSPLLVGVEAERISTLDSVAVKQGSTGEMVFVTVRSELRQRGQIRVVDEVDYVYRSGEDSRRVFEPASGPPPESSHSWQLPVDTDPTLLFRFSALTANAHRIHYDSPYATQVERYPGLVVHGPLLVLLMLELVRRDEPRPVRSLDYRLRRPVFCGEPVLVHGEPAGSSAELAVSGAGGHTHATARVELA</sequence>
<proteinExistence type="predicted"/>
<dbReference type="STRING" id="882083.SacmaDRAFT_5476"/>
<dbReference type="RefSeq" id="WP_009156966.1">
    <property type="nucleotide sequence ID" value="NZ_CM001439.1"/>
</dbReference>
<dbReference type="Gene3D" id="3.10.129.10">
    <property type="entry name" value="Hotdog Thioesterase"/>
    <property type="match status" value="1"/>
</dbReference>